<organism evidence="2">
    <name type="scientific">Rhodopseudomonas palustris (strain BisB18)</name>
    <dbReference type="NCBI Taxonomy" id="316056"/>
    <lineage>
        <taxon>Bacteria</taxon>
        <taxon>Pseudomonadati</taxon>
        <taxon>Pseudomonadota</taxon>
        <taxon>Alphaproteobacteria</taxon>
        <taxon>Hyphomicrobiales</taxon>
        <taxon>Nitrobacteraceae</taxon>
        <taxon>Rhodopseudomonas</taxon>
    </lineage>
</organism>
<dbReference type="AlphaFoldDB" id="Q213F5"/>
<feature type="region of interest" description="Disordered" evidence="1">
    <location>
        <begin position="1"/>
        <end position="31"/>
    </location>
</feature>
<dbReference type="Pfam" id="PF09234">
    <property type="entry name" value="DUF1963"/>
    <property type="match status" value="1"/>
</dbReference>
<dbReference type="InterPro" id="IPR015315">
    <property type="entry name" value="DUF1963"/>
</dbReference>
<dbReference type="KEGG" id="rpc:RPC_2935"/>
<evidence type="ECO:0000313" key="2">
    <source>
        <dbReference type="EMBL" id="ABD88481.1"/>
    </source>
</evidence>
<sequence>MTATSNQAGEGKSMFGWFKKPSGMSRKPETAHTGADIAAEFMARAGWEEPVAPTPGWALLLRSPYDTSKVVTSWLGGIPHAPTDFSWPMDTDGKPLHFIAQIDLASLQPEPETGLRPPGLPEQGALLVFVGRSYACPVLSVADMGRAVPLSLPDQLEPIRKHGFFSDKPVFSYWPIDPVAFLDTGSGRPPFLPDPFEHPRNWIINWGIAALEAEIVIESLERELGFGRDFLARLQGNGDGQAKNRVIESKTAYYTVMARSAPPVVSAMKAWREAALSKPPEALIDQAQVDEVFTARRILHDKIEENYPPKSLLLGRAKAFWEKLCLSYSQENDFSLVPMALQPFVAMWLTDWRGHRLFGLEPPFPNNGEDRRGQDCLISVAADRVLNTDSEHEYGMSIWCPKQRLMKGQFEPGQFIRHIAV</sequence>
<dbReference type="Gene3D" id="2.30.320.10">
    <property type="entry name" value="YwqG-like"/>
    <property type="match status" value="1"/>
</dbReference>
<dbReference type="SUPFAM" id="SSF103032">
    <property type="entry name" value="Hypothetical protein YwqG"/>
    <property type="match status" value="1"/>
</dbReference>
<evidence type="ECO:0000256" key="1">
    <source>
        <dbReference type="SAM" id="MobiDB-lite"/>
    </source>
</evidence>
<dbReference type="HOGENOM" id="CLU_651927_0_0_5"/>
<dbReference type="InterPro" id="IPR035948">
    <property type="entry name" value="YwqG-like_sf"/>
</dbReference>
<evidence type="ECO:0008006" key="3">
    <source>
        <dbReference type="Google" id="ProtNLM"/>
    </source>
</evidence>
<name>Q213F5_RHOPB</name>
<dbReference type="EMBL" id="CP000301">
    <property type="protein sequence ID" value="ABD88481.1"/>
    <property type="molecule type" value="Genomic_DNA"/>
</dbReference>
<proteinExistence type="predicted"/>
<reference evidence="2" key="1">
    <citation type="submission" date="2006-03" db="EMBL/GenBank/DDBJ databases">
        <title>Complete sequence of Rhodopseudomonas palustris BisB18.</title>
        <authorList>
            <consortium name="US DOE Joint Genome Institute"/>
            <person name="Copeland A."/>
            <person name="Lucas S."/>
            <person name="Lapidus A."/>
            <person name="Barry K."/>
            <person name="Detter J.C."/>
            <person name="Glavina del Rio T."/>
            <person name="Hammon N."/>
            <person name="Israni S."/>
            <person name="Dalin E."/>
            <person name="Tice H."/>
            <person name="Pitluck S."/>
            <person name="Chain P."/>
            <person name="Malfatti S."/>
            <person name="Shin M."/>
            <person name="Vergez L."/>
            <person name="Schmutz J."/>
            <person name="Larimer F."/>
            <person name="Land M."/>
            <person name="Hauser L."/>
            <person name="Pelletier D.A."/>
            <person name="Kyrpides N."/>
            <person name="Anderson I."/>
            <person name="Oda Y."/>
            <person name="Harwood C.S."/>
            <person name="Richardson P."/>
        </authorList>
    </citation>
    <scope>NUCLEOTIDE SEQUENCE [LARGE SCALE GENOMIC DNA]</scope>
    <source>
        <strain evidence="2">BisB18</strain>
    </source>
</reference>
<dbReference type="STRING" id="316056.RPC_2935"/>
<protein>
    <recommendedName>
        <fullName evidence="3">DUF1963 domain-containing protein</fullName>
    </recommendedName>
</protein>
<accession>Q213F5</accession>
<gene>
    <name evidence="2" type="ordered locus">RPC_2935</name>
</gene>